<comment type="similarity">
    <text evidence="1 2">Belongs to the short-chain dehydrogenases/reductases (SDR) family.</text>
</comment>
<dbReference type="PANTHER" id="PTHR42760:SF135">
    <property type="entry name" value="BLL7886 PROTEIN"/>
    <property type="match status" value="1"/>
</dbReference>
<dbReference type="EMBL" id="JAFKCV010000007">
    <property type="protein sequence ID" value="MBN7826270.1"/>
    <property type="molecule type" value="Genomic_DNA"/>
</dbReference>
<evidence type="ECO:0000256" key="2">
    <source>
        <dbReference type="RuleBase" id="RU000363"/>
    </source>
</evidence>
<keyword evidence="4" id="KW-1185">Reference proteome</keyword>
<dbReference type="PRINTS" id="PR00080">
    <property type="entry name" value="SDRFAMILY"/>
</dbReference>
<sequence length="222" mass="23672">MITGANRGIGYEIAKGLAALGHIRVLVAARHEPDAEAAAKRIGRSAVGVELTLNSTDRTRMQAQAIQQVLGPVDILVNNAGVMLPGDAMQTSLDNLNQSLATHTIGPFTLSQIFAEGMQARQWGRIVNLSSGWGCFYEGLEGPAAYSISKAALNAVTVCFARALGPCIKVNAACPGWVRTRMGGEEAPRSAEEGAQTPIWLATLDDEGPTGKLFRDKREIDW</sequence>
<comment type="caution">
    <text evidence="3">The sequence shown here is derived from an EMBL/GenBank/DDBJ whole genome shotgun (WGS) entry which is preliminary data.</text>
</comment>
<dbReference type="InterPro" id="IPR002347">
    <property type="entry name" value="SDR_fam"/>
</dbReference>
<evidence type="ECO:0000256" key="1">
    <source>
        <dbReference type="ARBA" id="ARBA00006484"/>
    </source>
</evidence>
<dbReference type="GO" id="GO:0030497">
    <property type="term" value="P:fatty acid elongation"/>
    <property type="evidence" value="ECO:0007669"/>
    <property type="project" value="TreeGrafter"/>
</dbReference>
<protein>
    <submittedName>
        <fullName evidence="3">SDR family NAD(P)-dependent oxidoreductase</fullName>
    </submittedName>
</protein>
<dbReference type="PRINTS" id="PR00081">
    <property type="entry name" value="GDHRDH"/>
</dbReference>
<dbReference type="PANTHER" id="PTHR42760">
    <property type="entry name" value="SHORT-CHAIN DEHYDROGENASES/REDUCTASES FAMILY MEMBER"/>
    <property type="match status" value="1"/>
</dbReference>
<dbReference type="GO" id="GO:0016616">
    <property type="term" value="F:oxidoreductase activity, acting on the CH-OH group of donors, NAD or NADP as acceptor"/>
    <property type="evidence" value="ECO:0007669"/>
    <property type="project" value="TreeGrafter"/>
</dbReference>
<evidence type="ECO:0000313" key="3">
    <source>
        <dbReference type="EMBL" id="MBN7826270.1"/>
    </source>
</evidence>
<dbReference type="Pfam" id="PF00106">
    <property type="entry name" value="adh_short"/>
    <property type="match status" value="1"/>
</dbReference>
<dbReference type="Proteomes" id="UP000664654">
    <property type="component" value="Unassembled WGS sequence"/>
</dbReference>
<reference evidence="3" key="1">
    <citation type="submission" date="2021-03" db="EMBL/GenBank/DDBJ databases">
        <title>novel species isolated from a fishpond in China.</title>
        <authorList>
            <person name="Lu H."/>
            <person name="Cai Z."/>
        </authorList>
    </citation>
    <scope>NUCLEOTIDE SEQUENCE</scope>
    <source>
        <strain evidence="3">JCM 30855</strain>
    </source>
</reference>
<dbReference type="InterPro" id="IPR036291">
    <property type="entry name" value="NAD(P)-bd_dom_sf"/>
</dbReference>
<evidence type="ECO:0000313" key="4">
    <source>
        <dbReference type="Proteomes" id="UP000664654"/>
    </source>
</evidence>
<proteinExistence type="inferred from homology"/>
<gene>
    <name evidence="3" type="ORF">J0A66_13625</name>
</gene>
<dbReference type="SUPFAM" id="SSF51735">
    <property type="entry name" value="NAD(P)-binding Rossmann-fold domains"/>
    <property type="match status" value="1"/>
</dbReference>
<name>A0A939DQC2_9ALTE</name>
<accession>A0A939DQC2</accession>
<dbReference type="AlphaFoldDB" id="A0A939DQC2"/>
<organism evidence="3 4">
    <name type="scientific">Bowmanella dokdonensis</name>
    <dbReference type="NCBI Taxonomy" id="751969"/>
    <lineage>
        <taxon>Bacteria</taxon>
        <taxon>Pseudomonadati</taxon>
        <taxon>Pseudomonadota</taxon>
        <taxon>Gammaproteobacteria</taxon>
        <taxon>Alteromonadales</taxon>
        <taxon>Alteromonadaceae</taxon>
        <taxon>Bowmanella</taxon>
    </lineage>
</organism>
<dbReference type="Gene3D" id="3.40.50.720">
    <property type="entry name" value="NAD(P)-binding Rossmann-like Domain"/>
    <property type="match status" value="1"/>
</dbReference>